<keyword evidence="5 10" id="KW-0256">Endoplasmic reticulum</keyword>
<dbReference type="OrthoDB" id="9979195at2759"/>
<evidence type="ECO:0000256" key="2">
    <source>
        <dbReference type="ARBA" id="ARBA00004922"/>
    </source>
</evidence>
<feature type="transmembrane region" description="Helical" evidence="10">
    <location>
        <begin position="113"/>
        <end position="132"/>
    </location>
</feature>
<sequence>MASPPYAAAPPPPALGGLRALMLLQLSTRAVSVLLAQFLVRIAPPAVFAAAHIHLDLLLSTLLFLAREGVRGALLRAPEDATAAEASAKSDGKSTAASAAQHVAQRERARQNVALLPLVLGAAMLLPAFPLYARLAPASLRELASFRSALALYLLGAALELLAEPLHTRALSRASDTGNGMALRVRAEGAAVLSRCAATAVTLYVAVRRLRIGEADAALLAFACGQAAYGGGTLGVYLVYFLRAWGPRQVAALFTPSRVPLSMPGVELASSQPAADSALLDKHAFALAATMTRQSFLKHLLTEADRIAVARLATLDNQGAYALAGNYGSLFARLLFQPVEESARLVFARSQSSTGEASQSALSLLRPLLSLYIILSLFLAAFAPFFAMPALLLVAGPRWALSTAAPQLLACYAALYLPVLALNGVLEAYLQASASPQTLKRYDGILVLASGAFVGALVLGPQLGLTRGGIDLIVASTLSSGVRALFGAYYAFRAAPAGPSVWPRLSTLVLFAHAPVLFAWTSSRVRAIPLALGVRALARRDVAQHLACGVAGAAVLLAVCYLQEGPKLRLALAAIRGSS</sequence>
<dbReference type="STRING" id="58919.A0A316ZF49"/>
<dbReference type="GeneID" id="37271519"/>
<reference evidence="11 12" key="1">
    <citation type="journal article" date="2018" name="Mol. Biol. Evol.">
        <title>Broad Genomic Sampling Reveals a Smut Pathogenic Ancestry of the Fungal Clade Ustilaginomycotina.</title>
        <authorList>
            <person name="Kijpornyongpan T."/>
            <person name="Mondo S.J."/>
            <person name="Barry K."/>
            <person name="Sandor L."/>
            <person name="Lee J."/>
            <person name="Lipzen A."/>
            <person name="Pangilinan J."/>
            <person name="LaButti K."/>
            <person name="Hainaut M."/>
            <person name="Henrissat B."/>
            <person name="Grigoriev I.V."/>
            <person name="Spatafora J.W."/>
            <person name="Aime M.C."/>
        </authorList>
    </citation>
    <scope>NUCLEOTIDE SEQUENCE [LARGE SCALE GENOMIC DNA]</scope>
    <source>
        <strain evidence="11 12">MCA 4186</strain>
    </source>
</reference>
<dbReference type="PANTHER" id="PTHR13117:SF5">
    <property type="entry name" value="PROTEIN RFT1 HOMOLOG"/>
    <property type="match status" value="1"/>
</dbReference>
<protein>
    <recommendedName>
        <fullName evidence="8 10">Man(5)GlcNAc(2)-PP-dolichol translocation protein RFT1</fullName>
    </recommendedName>
</protein>
<evidence type="ECO:0000256" key="5">
    <source>
        <dbReference type="ARBA" id="ARBA00022824"/>
    </source>
</evidence>
<comment type="function">
    <text evidence="9 10">Intramembrane glycolipid transporter that operates in the biosynthetic pathway of dolichol-linked oligosaccharides, the glycan precursors employed in protein asparagine (N)-glycosylation. The sequential addition of sugars to dolichol pyrophosphate produces dolichol-linked oligosaccharides containing fourteen sugars, including two GlcNAcs, nine mannoses and three glucoses. Once assembled, the oligosaccharide is transferred from the lipid to nascent proteins by oligosaccharyltransferases. The assembly of dolichol-linked oligosaccharides begins on the cytosolic side of the endoplasmic reticulum membrane and finishes in its lumen. RFT1 could mediate the translocation of the cytosolically oriented intermediate DolPP-GlcNAc2Man5, produced by ALG11, into the ER lumen where dolichol-linked oligosaccharides assembly continues. However, the intramembrane lipid transporter activity could not be confirmed in vitro.</text>
</comment>
<keyword evidence="6 10" id="KW-1133">Transmembrane helix</keyword>
<keyword evidence="7 10" id="KW-0472">Membrane</keyword>
<feature type="transmembrane region" description="Helical" evidence="10">
    <location>
        <begin position="472"/>
        <end position="492"/>
    </location>
</feature>
<organism evidence="11 12">
    <name type="scientific">Tilletiopsis washingtonensis</name>
    <dbReference type="NCBI Taxonomy" id="58919"/>
    <lineage>
        <taxon>Eukaryota</taxon>
        <taxon>Fungi</taxon>
        <taxon>Dikarya</taxon>
        <taxon>Basidiomycota</taxon>
        <taxon>Ustilaginomycotina</taxon>
        <taxon>Exobasidiomycetes</taxon>
        <taxon>Entylomatales</taxon>
        <taxon>Entylomatales incertae sedis</taxon>
        <taxon>Tilletiopsis</taxon>
    </lineage>
</organism>
<evidence type="ECO:0000256" key="7">
    <source>
        <dbReference type="ARBA" id="ARBA00023136"/>
    </source>
</evidence>
<evidence type="ECO:0000256" key="6">
    <source>
        <dbReference type="ARBA" id="ARBA00022989"/>
    </source>
</evidence>
<feature type="transmembrane region" description="Helical" evidence="10">
    <location>
        <begin position="219"/>
        <end position="242"/>
    </location>
</feature>
<dbReference type="Pfam" id="PF04506">
    <property type="entry name" value="Rft-1"/>
    <property type="match status" value="1"/>
</dbReference>
<name>A0A316ZF49_9BASI</name>
<evidence type="ECO:0000256" key="8">
    <source>
        <dbReference type="ARBA" id="ARBA00044793"/>
    </source>
</evidence>
<accession>A0A316ZF49</accession>
<evidence type="ECO:0000256" key="3">
    <source>
        <dbReference type="ARBA" id="ARBA00010288"/>
    </source>
</evidence>
<evidence type="ECO:0000313" key="11">
    <source>
        <dbReference type="EMBL" id="PWN99664.1"/>
    </source>
</evidence>
<keyword evidence="10" id="KW-0813">Transport</keyword>
<dbReference type="PANTHER" id="PTHR13117">
    <property type="entry name" value="ENDOPLASMIC RETICULUM MULTISPAN TRANSMEMBRANE PROTEIN-RELATED"/>
    <property type="match status" value="1"/>
</dbReference>
<proteinExistence type="inferred from homology"/>
<feature type="transmembrane region" description="Helical" evidence="10">
    <location>
        <begin position="442"/>
        <end position="460"/>
    </location>
</feature>
<dbReference type="EMBL" id="KZ819287">
    <property type="protein sequence ID" value="PWN99664.1"/>
    <property type="molecule type" value="Genomic_DNA"/>
</dbReference>
<feature type="transmembrane region" description="Helical" evidence="10">
    <location>
        <begin position="407"/>
        <end position="430"/>
    </location>
</feature>
<keyword evidence="12" id="KW-1185">Reference proteome</keyword>
<comment type="subcellular location">
    <subcellularLocation>
        <location evidence="1 10">Endoplasmic reticulum membrane</location>
        <topology evidence="1 10">Multi-pass membrane protein</topology>
    </subcellularLocation>
</comment>
<gene>
    <name evidence="11" type="ORF">FA09DRAFT_337171</name>
</gene>
<feature type="transmembrane region" description="Helical" evidence="10">
    <location>
        <begin position="369"/>
        <end position="395"/>
    </location>
</feature>
<dbReference type="GO" id="GO:0006488">
    <property type="term" value="P:dolichol-linked oligosaccharide biosynthetic process"/>
    <property type="evidence" value="ECO:0007669"/>
    <property type="project" value="InterPro"/>
</dbReference>
<dbReference type="InterPro" id="IPR007594">
    <property type="entry name" value="RFT1"/>
</dbReference>
<feature type="transmembrane region" description="Helical" evidence="10">
    <location>
        <begin position="144"/>
        <end position="163"/>
    </location>
</feature>
<feature type="transmembrane region" description="Helical" evidence="10">
    <location>
        <begin position="542"/>
        <end position="562"/>
    </location>
</feature>
<dbReference type="Proteomes" id="UP000245946">
    <property type="component" value="Unassembled WGS sequence"/>
</dbReference>
<evidence type="ECO:0000256" key="9">
    <source>
        <dbReference type="ARBA" id="ARBA00045912"/>
    </source>
</evidence>
<evidence type="ECO:0000256" key="1">
    <source>
        <dbReference type="ARBA" id="ARBA00004477"/>
    </source>
</evidence>
<evidence type="ECO:0000256" key="10">
    <source>
        <dbReference type="RuleBase" id="RU365067"/>
    </source>
</evidence>
<dbReference type="RefSeq" id="XP_025599943.1">
    <property type="nucleotide sequence ID" value="XM_025743975.1"/>
</dbReference>
<dbReference type="GO" id="GO:0005789">
    <property type="term" value="C:endoplasmic reticulum membrane"/>
    <property type="evidence" value="ECO:0007669"/>
    <property type="project" value="UniProtKB-SubCell"/>
</dbReference>
<evidence type="ECO:0000256" key="4">
    <source>
        <dbReference type="ARBA" id="ARBA00022692"/>
    </source>
</evidence>
<dbReference type="AlphaFoldDB" id="A0A316ZF49"/>
<feature type="transmembrane region" description="Helical" evidence="10">
    <location>
        <begin position="504"/>
        <end position="522"/>
    </location>
</feature>
<dbReference type="GO" id="GO:0034203">
    <property type="term" value="P:glycolipid translocation"/>
    <property type="evidence" value="ECO:0007669"/>
    <property type="project" value="TreeGrafter"/>
</dbReference>
<keyword evidence="4 10" id="KW-0812">Transmembrane</keyword>
<comment type="pathway">
    <text evidence="2">Protein modification; protein glycosylation.</text>
</comment>
<feature type="transmembrane region" description="Helical" evidence="10">
    <location>
        <begin position="46"/>
        <end position="66"/>
    </location>
</feature>
<evidence type="ECO:0000313" key="12">
    <source>
        <dbReference type="Proteomes" id="UP000245946"/>
    </source>
</evidence>
<feature type="transmembrane region" description="Helical" evidence="10">
    <location>
        <begin position="189"/>
        <end position="207"/>
    </location>
</feature>
<comment type="similarity">
    <text evidence="3 10">Belongs to the RFT1 family.</text>
</comment>